<evidence type="ECO:0000259" key="4">
    <source>
        <dbReference type="Pfam" id="PF03816"/>
    </source>
</evidence>
<evidence type="ECO:0000256" key="3">
    <source>
        <dbReference type="SAM" id="Phobius"/>
    </source>
</evidence>
<dbReference type="InterPro" id="IPR050922">
    <property type="entry name" value="LytR/CpsA/Psr_CW_biosynth"/>
</dbReference>
<feature type="compositionally biased region" description="Acidic residues" evidence="2">
    <location>
        <begin position="11"/>
        <end position="20"/>
    </location>
</feature>
<evidence type="ECO:0000313" key="5">
    <source>
        <dbReference type="EMBL" id="GAA4486179.1"/>
    </source>
</evidence>
<reference evidence="6" key="1">
    <citation type="journal article" date="2019" name="Int. J. Syst. Evol. Microbiol.">
        <title>The Global Catalogue of Microorganisms (GCM) 10K type strain sequencing project: providing services to taxonomists for standard genome sequencing and annotation.</title>
        <authorList>
            <consortium name="The Broad Institute Genomics Platform"/>
            <consortium name="The Broad Institute Genome Sequencing Center for Infectious Disease"/>
            <person name="Wu L."/>
            <person name="Ma J."/>
        </authorList>
    </citation>
    <scope>NUCLEOTIDE SEQUENCE [LARGE SCALE GENOMIC DNA]</scope>
    <source>
        <strain evidence="6">JCM 17933</strain>
    </source>
</reference>
<dbReference type="Pfam" id="PF03816">
    <property type="entry name" value="LytR_cpsA_psr"/>
    <property type="match status" value="1"/>
</dbReference>
<proteinExistence type="inferred from homology"/>
<feature type="transmembrane region" description="Helical" evidence="3">
    <location>
        <begin position="53"/>
        <end position="73"/>
    </location>
</feature>
<evidence type="ECO:0000256" key="2">
    <source>
        <dbReference type="SAM" id="MobiDB-lite"/>
    </source>
</evidence>
<keyword evidence="6" id="KW-1185">Reference proteome</keyword>
<evidence type="ECO:0000313" key="6">
    <source>
        <dbReference type="Proteomes" id="UP001500503"/>
    </source>
</evidence>
<dbReference type="EMBL" id="BAABHF010000010">
    <property type="protein sequence ID" value="GAA4486179.1"/>
    <property type="molecule type" value="Genomic_DNA"/>
</dbReference>
<name>A0ABP8PF52_9ACTN</name>
<feature type="region of interest" description="Disordered" evidence="2">
    <location>
        <begin position="1"/>
        <end position="20"/>
    </location>
</feature>
<dbReference type="PANTHER" id="PTHR33392">
    <property type="entry name" value="POLYISOPRENYL-TEICHOIC ACID--PEPTIDOGLYCAN TEICHOIC ACID TRANSFERASE TAGU"/>
    <property type="match status" value="1"/>
</dbReference>
<keyword evidence="3" id="KW-0812">Transmembrane</keyword>
<feature type="transmembrane region" description="Helical" evidence="3">
    <location>
        <begin position="123"/>
        <end position="143"/>
    </location>
</feature>
<dbReference type="PANTHER" id="PTHR33392:SF6">
    <property type="entry name" value="POLYISOPRENYL-TEICHOIC ACID--PEPTIDOGLYCAN TEICHOIC ACID TRANSFERASE TAGU"/>
    <property type="match status" value="1"/>
</dbReference>
<organism evidence="5 6">
    <name type="scientific">Actinoallomurus oryzae</name>
    <dbReference type="NCBI Taxonomy" id="502180"/>
    <lineage>
        <taxon>Bacteria</taxon>
        <taxon>Bacillati</taxon>
        <taxon>Actinomycetota</taxon>
        <taxon>Actinomycetes</taxon>
        <taxon>Streptosporangiales</taxon>
        <taxon>Thermomonosporaceae</taxon>
        <taxon>Actinoallomurus</taxon>
    </lineage>
</organism>
<feature type="transmembrane region" description="Helical" evidence="3">
    <location>
        <begin position="85"/>
        <end position="111"/>
    </location>
</feature>
<dbReference type="Proteomes" id="UP001500503">
    <property type="component" value="Unassembled WGS sequence"/>
</dbReference>
<feature type="transmembrane region" description="Helical" evidence="3">
    <location>
        <begin position="23"/>
        <end position="41"/>
    </location>
</feature>
<protein>
    <recommendedName>
        <fullName evidence="4">Cell envelope-related transcriptional attenuator domain-containing protein</fullName>
    </recommendedName>
</protein>
<dbReference type="Gene3D" id="3.40.630.190">
    <property type="entry name" value="LCP protein"/>
    <property type="match status" value="1"/>
</dbReference>
<feature type="region of interest" description="Disordered" evidence="2">
    <location>
        <begin position="450"/>
        <end position="522"/>
    </location>
</feature>
<feature type="compositionally biased region" description="Low complexity" evidence="2">
    <location>
        <begin position="450"/>
        <end position="461"/>
    </location>
</feature>
<feature type="compositionally biased region" description="Low complexity" evidence="2">
    <location>
        <begin position="492"/>
        <end position="507"/>
    </location>
</feature>
<keyword evidence="3" id="KW-1133">Transmembrane helix</keyword>
<dbReference type="NCBIfam" id="TIGR00350">
    <property type="entry name" value="lytR_cpsA_psr"/>
    <property type="match status" value="1"/>
</dbReference>
<feature type="domain" description="Cell envelope-related transcriptional attenuator" evidence="4">
    <location>
        <begin position="197"/>
        <end position="375"/>
    </location>
</feature>
<accession>A0ABP8PF52</accession>
<comment type="caution">
    <text evidence="5">The sequence shown here is derived from an EMBL/GenBank/DDBJ whole genome shotgun (WGS) entry which is preliminary data.</text>
</comment>
<evidence type="ECO:0000256" key="1">
    <source>
        <dbReference type="ARBA" id="ARBA00006068"/>
    </source>
</evidence>
<comment type="similarity">
    <text evidence="1">Belongs to the LytR/CpsA/Psr (LCP) family.</text>
</comment>
<feature type="compositionally biased region" description="Basic and acidic residues" evidence="2">
    <location>
        <begin position="1"/>
        <end position="10"/>
    </location>
</feature>
<dbReference type="InterPro" id="IPR004474">
    <property type="entry name" value="LytR_CpsA_psr"/>
</dbReference>
<sequence length="522" mass="55453">MGRVDSRVNDGLDDESGEEPEGSIWHALGLTIASAVVWGVAHLATGRRVVGGLLMALLALVIGGGVIVVLDFREELKQIAVQSDWLAGIIGGILLLALVWSAVVVRSYVIVRPSGMSVVPRMLAGAVVVVLVIGVCTPLVWAARDTYTLRDTISTIFHADDTKPPVVKNVADPWKDKPRVNILLLGGDGAGDRVGVRTDSMTVASIDTHTGDTVLFSLPRNLQYFPIIPRLRKRWPSGFTGVSAGDEGLLNELFQDAEDDKSLMPGYAKGRRGPALVSEEISYLIGQPIDYYVLVNLFGFADIIDAMGGVKVHIAHDIPYGGPEDGSAPTGVLKAGNRKLNGKQALWFGRSRTMSSDFVRMGRQKCLMKDVAEQADPQRVLTSFQKLAKAAKKTISTDIPAEMLPALIRLSGTMKQGAQVTSLMYVPPQFQNVRPDLRVMRQAAAKAIAESEAARRTSSATPVTPGATADPSTSAGPRVSADPGTSADPRTSADPSKSASPNASKSSSQHKSKAVSLTAACG</sequence>
<dbReference type="RefSeq" id="WP_345458414.1">
    <property type="nucleotide sequence ID" value="NZ_BAABHF010000010.1"/>
</dbReference>
<gene>
    <name evidence="5" type="ORF">GCM10023191_011860</name>
</gene>
<keyword evidence="3" id="KW-0472">Membrane</keyword>